<comment type="caution">
    <text evidence="2">The sequence shown here is derived from an EMBL/GenBank/DDBJ whole genome shotgun (WGS) entry which is preliminary data.</text>
</comment>
<feature type="compositionally biased region" description="Polar residues" evidence="1">
    <location>
        <begin position="216"/>
        <end position="228"/>
    </location>
</feature>
<evidence type="ECO:0000313" key="3">
    <source>
        <dbReference type="Proteomes" id="UP000652219"/>
    </source>
</evidence>
<dbReference type="Proteomes" id="UP000652219">
    <property type="component" value="Unassembled WGS sequence"/>
</dbReference>
<feature type="compositionally biased region" description="Polar residues" evidence="1">
    <location>
        <begin position="46"/>
        <end position="57"/>
    </location>
</feature>
<sequence length="251" mass="26997">MAPTEPTSAVKLPASADFNAIYNKIALADAGRASFLINMRAKHSSLARQTTTSSSPKTAGPSGAFSSMAKPTTAQSSTQPQQQRTRPDDSELRFENPNSGVGYSAPKAEEQTSAATRDLSRRLLGRRGNQAAQQTVQKRRIQEEESDEEEGRTGLGRKKKNKRPRTEEEEHGEDAPAAERIADAETHAGESAQTVPGTDAEVPVAEGQPRAKNDDATTTPTGQDTQPETGEAKKKKKKKSKKRNENGRGSA</sequence>
<keyword evidence="3" id="KW-1185">Reference proteome</keyword>
<dbReference type="EMBL" id="WIGN01000025">
    <property type="protein sequence ID" value="KAF6816799.1"/>
    <property type="molecule type" value="Genomic_DNA"/>
</dbReference>
<feature type="region of interest" description="Disordered" evidence="1">
    <location>
        <begin position="42"/>
        <end position="251"/>
    </location>
</feature>
<feature type="compositionally biased region" description="Basic residues" evidence="1">
    <location>
        <begin position="233"/>
        <end position="242"/>
    </location>
</feature>
<protein>
    <submittedName>
        <fullName evidence="2">Uncharacterized protein</fullName>
    </submittedName>
</protein>
<dbReference type="AlphaFoldDB" id="A0A8H6N1E2"/>
<organism evidence="2 3">
    <name type="scientific">Colletotrichum sojae</name>
    <dbReference type="NCBI Taxonomy" id="2175907"/>
    <lineage>
        <taxon>Eukaryota</taxon>
        <taxon>Fungi</taxon>
        <taxon>Dikarya</taxon>
        <taxon>Ascomycota</taxon>
        <taxon>Pezizomycotina</taxon>
        <taxon>Sordariomycetes</taxon>
        <taxon>Hypocreomycetidae</taxon>
        <taxon>Glomerellales</taxon>
        <taxon>Glomerellaceae</taxon>
        <taxon>Colletotrichum</taxon>
        <taxon>Colletotrichum orchidearum species complex</taxon>
    </lineage>
</organism>
<evidence type="ECO:0000256" key="1">
    <source>
        <dbReference type="SAM" id="MobiDB-lite"/>
    </source>
</evidence>
<name>A0A8H6N1E2_9PEZI</name>
<gene>
    <name evidence="2" type="ORF">CSOJ01_02730</name>
</gene>
<proteinExistence type="predicted"/>
<feature type="compositionally biased region" description="Low complexity" evidence="1">
    <location>
        <begin position="75"/>
        <end position="84"/>
    </location>
</feature>
<evidence type="ECO:0000313" key="2">
    <source>
        <dbReference type="EMBL" id="KAF6816799.1"/>
    </source>
</evidence>
<accession>A0A8H6N1E2</accession>
<feature type="compositionally biased region" description="Basic and acidic residues" evidence="1">
    <location>
        <begin position="85"/>
        <end position="94"/>
    </location>
</feature>
<reference evidence="2 3" key="1">
    <citation type="journal article" date="2020" name="Phytopathology">
        <title>Genome Sequence Resources of Colletotrichum truncatum, C. plurivorum, C. musicola, and C. sojae: Four Species Pathogenic to Soybean (Glycine max).</title>
        <authorList>
            <person name="Rogerio F."/>
            <person name="Boufleur T.R."/>
            <person name="Ciampi-Guillardi M."/>
            <person name="Sukno S.A."/>
            <person name="Thon M.R."/>
            <person name="Massola Junior N.S."/>
            <person name="Baroncelli R."/>
        </authorList>
    </citation>
    <scope>NUCLEOTIDE SEQUENCE [LARGE SCALE GENOMIC DNA]</scope>
    <source>
        <strain evidence="2 3">LFN0009</strain>
    </source>
</reference>